<evidence type="ECO:0000256" key="1">
    <source>
        <dbReference type="SAM" id="Phobius"/>
    </source>
</evidence>
<dbReference type="Gene3D" id="2.60.40.1630">
    <property type="entry name" value="bacillus anthracis domain"/>
    <property type="match status" value="1"/>
</dbReference>
<protein>
    <recommendedName>
        <fullName evidence="4">DUF4179 domain-containing protein</fullName>
    </recommendedName>
</protein>
<keyword evidence="3" id="KW-1185">Reference proteome</keyword>
<evidence type="ECO:0000313" key="2">
    <source>
        <dbReference type="EMBL" id="WYJ86855.1"/>
    </source>
</evidence>
<proteinExistence type="predicted"/>
<keyword evidence="1" id="KW-1133">Transmembrane helix</keyword>
<dbReference type="EMBL" id="CP147248">
    <property type="protein sequence ID" value="WYJ86855.1"/>
    <property type="molecule type" value="Genomic_DNA"/>
</dbReference>
<gene>
    <name evidence="2" type="ORF">A5866_001939</name>
</gene>
<reference evidence="3" key="1">
    <citation type="submission" date="2017-05" db="EMBL/GenBank/DDBJ databases">
        <title>The Genome Sequence of EEnterococcus faecalis 9F2_4866.</title>
        <authorList>
            <consortium name="The Broad Institute Genomics Platform"/>
            <consortium name="The Broad Institute Genomic Center for Infectious Diseases"/>
            <person name="Earl A."/>
            <person name="Manson A."/>
            <person name="Schwartman J."/>
            <person name="Gilmore M."/>
            <person name="Abouelleil A."/>
            <person name="Cao P."/>
            <person name="Chapman S."/>
            <person name="Cusick C."/>
            <person name="Shea T."/>
            <person name="Young S."/>
            <person name="Neafsey D."/>
            <person name="Nusbaum C."/>
            <person name="Birren B."/>
        </authorList>
    </citation>
    <scope>NUCLEOTIDE SEQUENCE [LARGE SCALE GENOMIC DNA]</scope>
    <source>
        <strain evidence="3">12C11_DIV0727</strain>
    </source>
</reference>
<dbReference type="Proteomes" id="UP000195080">
    <property type="component" value="Chromosome"/>
</dbReference>
<sequence>MDKKMLEKIQDEMKIPASAMKKINKNREDILNGQFIQHKKVVQRNFQKKVLMFTLVAAATGLLILSFKTPISGAMEELFGISRDPAVQAIEEKDIATKINLSSIQNGREIKLTKFVSTPTKIAFDYELEIDDELRLLIEKNSKIATENPLIKGGPTMQHIRFGLFEEGNTEDLIGGGGAGSTFRLEGNKLYGTGTANFSRDKVSDNAKLTLHIYELSWQDYEQFQTVMVEAMEENSPAFSVPNVIQYEGDWSFDIEHKPITTTKTPQIKNIDQVTDIKVKSDALQTIARFKAPIELADPEDPLAIPKKMYSSNLFKNGVKINQELNMVSWNPKTGEFKISFNLSALDMKTTYRVQIDEIDNLTGESVKEIGSFEVKNN</sequence>
<evidence type="ECO:0008006" key="4">
    <source>
        <dbReference type="Google" id="ProtNLM"/>
    </source>
</evidence>
<accession>A0ABZ2T668</accession>
<name>A0ABZ2T668_9ENTE</name>
<feature type="transmembrane region" description="Helical" evidence="1">
    <location>
        <begin position="50"/>
        <end position="67"/>
    </location>
</feature>
<dbReference type="RefSeq" id="WP_086443673.1">
    <property type="nucleotide sequence ID" value="NZ_CP147248.1"/>
</dbReference>
<keyword evidence="1" id="KW-0472">Membrane</keyword>
<evidence type="ECO:0000313" key="3">
    <source>
        <dbReference type="Proteomes" id="UP000195080"/>
    </source>
</evidence>
<organism evidence="2 3">
    <name type="scientific">Candidatus Enterococcus lemimoniae</name>
    <dbReference type="NCBI Taxonomy" id="1834167"/>
    <lineage>
        <taxon>Bacteria</taxon>
        <taxon>Bacillati</taxon>
        <taxon>Bacillota</taxon>
        <taxon>Bacilli</taxon>
        <taxon>Lactobacillales</taxon>
        <taxon>Enterococcaceae</taxon>
        <taxon>Enterococcus</taxon>
    </lineage>
</organism>
<keyword evidence="1" id="KW-0812">Transmembrane</keyword>